<feature type="transmembrane region" description="Helical" evidence="1">
    <location>
        <begin position="154"/>
        <end position="174"/>
    </location>
</feature>
<organism evidence="2 3">
    <name type="scientific">Flagellimonas oceani</name>
    <dbReference type="NCBI Taxonomy" id="2698672"/>
    <lineage>
        <taxon>Bacteria</taxon>
        <taxon>Pseudomonadati</taxon>
        <taxon>Bacteroidota</taxon>
        <taxon>Flavobacteriia</taxon>
        <taxon>Flavobacteriales</taxon>
        <taxon>Flavobacteriaceae</taxon>
        <taxon>Flagellimonas</taxon>
    </lineage>
</organism>
<dbReference type="AlphaFoldDB" id="A0A6G7J5E2"/>
<keyword evidence="1" id="KW-0812">Transmembrane</keyword>
<evidence type="ECO:0008006" key="4">
    <source>
        <dbReference type="Google" id="ProtNLM"/>
    </source>
</evidence>
<keyword evidence="1" id="KW-0472">Membrane</keyword>
<dbReference type="EMBL" id="CP049616">
    <property type="protein sequence ID" value="QII45702.1"/>
    <property type="molecule type" value="Genomic_DNA"/>
</dbReference>
<dbReference type="RefSeq" id="WP_166249090.1">
    <property type="nucleotide sequence ID" value="NZ_CP049616.1"/>
</dbReference>
<feature type="transmembrane region" description="Helical" evidence="1">
    <location>
        <begin position="250"/>
        <end position="269"/>
    </location>
</feature>
<feature type="transmembrane region" description="Helical" evidence="1">
    <location>
        <begin position="195"/>
        <end position="214"/>
    </location>
</feature>
<keyword evidence="3" id="KW-1185">Reference proteome</keyword>
<gene>
    <name evidence="2" type="ORF">GVT53_13775</name>
</gene>
<sequence length="274" mass="31629">MRTLKAIFDFYLDASVHVAIAVISMAGVTFHLLGSSSDINLMGFIFFSVIVCYNFIKYGVEAYKYLIVSNAYHKIIQLFSFVSFAFAIYFLLKLDKAIWMATLVLGALSALYAVPLLPSAKNLRNLAGLKIYIVAFVWAGFSVLLPVLDAKIALDWDFAVTFIQRMLLVLVLILPFEIRDLQWDDKSLRTFPQVFGIKNTTRLGIGLILIFFLMTFLKDEIHQNEITLRLILSIALILVLVSKKRMQSKYFVMFWVEAIPIFWFCLFWWTENYF</sequence>
<evidence type="ECO:0000313" key="3">
    <source>
        <dbReference type="Proteomes" id="UP000502928"/>
    </source>
</evidence>
<dbReference type="KEGG" id="mut:GVT53_13775"/>
<protein>
    <recommendedName>
        <fullName evidence="4">Prenyltransferase</fullName>
    </recommendedName>
</protein>
<feature type="transmembrane region" description="Helical" evidence="1">
    <location>
        <begin position="12"/>
        <end position="33"/>
    </location>
</feature>
<dbReference type="Proteomes" id="UP000502928">
    <property type="component" value="Chromosome"/>
</dbReference>
<proteinExistence type="predicted"/>
<feature type="transmembrane region" description="Helical" evidence="1">
    <location>
        <begin position="39"/>
        <end position="60"/>
    </location>
</feature>
<evidence type="ECO:0000256" key="1">
    <source>
        <dbReference type="SAM" id="Phobius"/>
    </source>
</evidence>
<accession>A0A6G7J5E2</accession>
<name>A0A6G7J5E2_9FLAO</name>
<feature type="transmembrane region" description="Helical" evidence="1">
    <location>
        <begin position="98"/>
        <end position="117"/>
    </location>
</feature>
<keyword evidence="1" id="KW-1133">Transmembrane helix</keyword>
<feature type="transmembrane region" description="Helical" evidence="1">
    <location>
        <begin position="129"/>
        <end position="148"/>
    </location>
</feature>
<feature type="transmembrane region" description="Helical" evidence="1">
    <location>
        <begin position="226"/>
        <end position="243"/>
    </location>
</feature>
<feature type="transmembrane region" description="Helical" evidence="1">
    <location>
        <begin position="72"/>
        <end position="92"/>
    </location>
</feature>
<evidence type="ECO:0000313" key="2">
    <source>
        <dbReference type="EMBL" id="QII45702.1"/>
    </source>
</evidence>
<reference evidence="2 3" key="1">
    <citation type="submission" date="2020-02" db="EMBL/GenBank/DDBJ databases">
        <title>Complete genome of Muricauda sp. 501str8.</title>
        <authorList>
            <person name="Dong B."/>
            <person name="Zhu S."/>
            <person name="Yang J."/>
            <person name="Chen J."/>
        </authorList>
    </citation>
    <scope>NUCLEOTIDE SEQUENCE [LARGE SCALE GENOMIC DNA]</scope>
    <source>
        <strain evidence="2 3">501str8</strain>
    </source>
</reference>